<keyword evidence="5" id="KW-0479">Metal-binding</keyword>
<dbReference type="InterPro" id="IPR002698">
    <property type="entry name" value="FTHF_cligase"/>
</dbReference>
<dbReference type="GO" id="GO:0005524">
    <property type="term" value="F:ATP binding"/>
    <property type="evidence" value="ECO:0007669"/>
    <property type="project" value="UniProtKB-KW"/>
</dbReference>
<dbReference type="Pfam" id="PF01812">
    <property type="entry name" value="5-FTHF_cyc-lig"/>
    <property type="match status" value="1"/>
</dbReference>
<comment type="catalytic activity">
    <reaction evidence="5">
        <text>(6S)-5-formyl-5,6,7,8-tetrahydrofolate + ATP = (6R)-5,10-methenyltetrahydrofolate + ADP + phosphate</text>
        <dbReference type="Rhea" id="RHEA:10488"/>
        <dbReference type="ChEBI" id="CHEBI:30616"/>
        <dbReference type="ChEBI" id="CHEBI:43474"/>
        <dbReference type="ChEBI" id="CHEBI:57455"/>
        <dbReference type="ChEBI" id="CHEBI:57457"/>
        <dbReference type="ChEBI" id="CHEBI:456216"/>
        <dbReference type="EC" id="6.3.3.2"/>
    </reaction>
</comment>
<keyword evidence="5" id="KW-0460">Magnesium</keyword>
<feature type="binding site" evidence="4">
    <location>
        <position position="63"/>
    </location>
    <ligand>
        <name>substrate</name>
    </ligand>
</feature>
<dbReference type="Proteomes" id="UP000288127">
    <property type="component" value="Unassembled WGS sequence"/>
</dbReference>
<name>A0A432YD02_9GAMM</name>
<keyword evidence="7" id="KW-1185">Reference proteome</keyword>
<evidence type="ECO:0000256" key="5">
    <source>
        <dbReference type="RuleBase" id="RU361279"/>
    </source>
</evidence>
<gene>
    <name evidence="6" type="ORF">CWI76_10195</name>
</gene>
<dbReference type="GO" id="GO:0035999">
    <property type="term" value="P:tetrahydrofolate interconversion"/>
    <property type="evidence" value="ECO:0007669"/>
    <property type="project" value="TreeGrafter"/>
</dbReference>
<sequence length="203" mass="22886">MRFRKDISAVAQQQLRRQLLDARASLSSVARDDAALQVGDHLLQLPELQQPCHIGSYFSVKAELPTHTINERLMAQGHQLSLPILHPARAGHLLYMQLNQTTKWTHNRFGIPEPELDVRHVTPLTHINILLVPLVGFDAHGNRMGMGGGFYDRTLSAWREGKISLLPIGLALDCQYVNELPVQPWDVPLELVITPSKVWDFRG</sequence>
<evidence type="ECO:0000256" key="1">
    <source>
        <dbReference type="ARBA" id="ARBA00010638"/>
    </source>
</evidence>
<evidence type="ECO:0000256" key="4">
    <source>
        <dbReference type="PIRSR" id="PIRSR006806-1"/>
    </source>
</evidence>
<dbReference type="InterPro" id="IPR037171">
    <property type="entry name" value="NagB/RpiA_transferase-like"/>
</dbReference>
<reference evidence="7" key="1">
    <citation type="journal article" date="2018" name="Front. Microbiol.">
        <title>Genome-Based Analysis Reveals the Taxonomy and Diversity of the Family Idiomarinaceae.</title>
        <authorList>
            <person name="Liu Y."/>
            <person name="Lai Q."/>
            <person name="Shao Z."/>
        </authorList>
    </citation>
    <scope>NUCLEOTIDE SEQUENCE [LARGE SCALE GENOMIC DNA]</scope>
    <source>
        <strain evidence="7">PIM1</strain>
    </source>
</reference>
<evidence type="ECO:0000256" key="3">
    <source>
        <dbReference type="ARBA" id="ARBA00022840"/>
    </source>
</evidence>
<evidence type="ECO:0000256" key="2">
    <source>
        <dbReference type="ARBA" id="ARBA00022741"/>
    </source>
</evidence>
<dbReference type="EMBL" id="PIPZ01000004">
    <property type="protein sequence ID" value="RUO58811.1"/>
    <property type="molecule type" value="Genomic_DNA"/>
</dbReference>
<dbReference type="PIRSF" id="PIRSF006806">
    <property type="entry name" value="FTHF_cligase"/>
    <property type="match status" value="1"/>
</dbReference>
<dbReference type="PANTHER" id="PTHR23407:SF1">
    <property type="entry name" value="5-FORMYLTETRAHYDROFOLATE CYCLO-LIGASE"/>
    <property type="match status" value="1"/>
</dbReference>
<dbReference type="InterPro" id="IPR024185">
    <property type="entry name" value="FTHF_cligase-like_sf"/>
</dbReference>
<dbReference type="GO" id="GO:0046872">
    <property type="term" value="F:metal ion binding"/>
    <property type="evidence" value="ECO:0007669"/>
    <property type="project" value="UniProtKB-KW"/>
</dbReference>
<dbReference type="AlphaFoldDB" id="A0A432YD02"/>
<keyword evidence="2 4" id="KW-0547">Nucleotide-binding</keyword>
<dbReference type="EC" id="6.3.3.2" evidence="5"/>
<keyword evidence="3 4" id="KW-0067">ATP-binding</keyword>
<accession>A0A432YD02</accession>
<comment type="caution">
    <text evidence="6">The sequence shown here is derived from an EMBL/GenBank/DDBJ whole genome shotgun (WGS) entry which is preliminary data.</text>
</comment>
<dbReference type="NCBIfam" id="TIGR02727">
    <property type="entry name" value="MTHFS_bact"/>
    <property type="match status" value="1"/>
</dbReference>
<evidence type="ECO:0000313" key="6">
    <source>
        <dbReference type="EMBL" id="RUO58811.1"/>
    </source>
</evidence>
<dbReference type="GO" id="GO:0030272">
    <property type="term" value="F:5-formyltetrahydrofolate cyclo-ligase activity"/>
    <property type="evidence" value="ECO:0007669"/>
    <property type="project" value="UniProtKB-EC"/>
</dbReference>
<keyword evidence="6" id="KW-0436">Ligase</keyword>
<dbReference type="PANTHER" id="PTHR23407">
    <property type="entry name" value="ATPASE INHIBITOR/5-FORMYLTETRAHYDROFOLATE CYCLO-LIGASE"/>
    <property type="match status" value="1"/>
</dbReference>
<dbReference type="Gene3D" id="3.40.50.10420">
    <property type="entry name" value="NagB/RpiA/CoA transferase-like"/>
    <property type="match status" value="1"/>
</dbReference>
<comment type="similarity">
    <text evidence="1 5">Belongs to the 5-formyltetrahydrofolate cyclo-ligase family.</text>
</comment>
<dbReference type="GO" id="GO:0009396">
    <property type="term" value="P:folic acid-containing compound biosynthetic process"/>
    <property type="evidence" value="ECO:0007669"/>
    <property type="project" value="TreeGrafter"/>
</dbReference>
<feature type="binding site" evidence="4">
    <location>
        <begin position="143"/>
        <end position="151"/>
    </location>
    <ligand>
        <name>ATP</name>
        <dbReference type="ChEBI" id="CHEBI:30616"/>
    </ligand>
</feature>
<comment type="cofactor">
    <cofactor evidence="5">
        <name>Mg(2+)</name>
        <dbReference type="ChEBI" id="CHEBI:18420"/>
    </cofactor>
</comment>
<organism evidence="6 7">
    <name type="scientific">Pseudidiomarina marina</name>
    <dbReference type="NCBI Taxonomy" id="502366"/>
    <lineage>
        <taxon>Bacteria</taxon>
        <taxon>Pseudomonadati</taxon>
        <taxon>Pseudomonadota</taxon>
        <taxon>Gammaproteobacteria</taxon>
        <taxon>Alteromonadales</taxon>
        <taxon>Idiomarinaceae</taxon>
        <taxon>Pseudidiomarina</taxon>
    </lineage>
</organism>
<proteinExistence type="inferred from homology"/>
<dbReference type="SUPFAM" id="SSF100950">
    <property type="entry name" value="NagB/RpiA/CoA transferase-like"/>
    <property type="match status" value="1"/>
</dbReference>
<protein>
    <recommendedName>
        <fullName evidence="5">5-formyltetrahydrofolate cyclo-ligase</fullName>
        <ecNumber evidence="5">6.3.3.2</ecNumber>
    </recommendedName>
</protein>
<evidence type="ECO:0000313" key="7">
    <source>
        <dbReference type="Proteomes" id="UP000288127"/>
    </source>
</evidence>